<evidence type="ECO:0000313" key="12">
    <source>
        <dbReference type="EMBL" id="MFC5366634.1"/>
    </source>
</evidence>
<evidence type="ECO:0000256" key="8">
    <source>
        <dbReference type="ARBA" id="ARBA00022989"/>
    </source>
</evidence>
<dbReference type="GO" id="GO:0006508">
    <property type="term" value="P:proteolysis"/>
    <property type="evidence" value="ECO:0007669"/>
    <property type="project" value="UniProtKB-KW"/>
</dbReference>
<evidence type="ECO:0000256" key="5">
    <source>
        <dbReference type="ARBA" id="ARBA00022771"/>
    </source>
</evidence>
<dbReference type="Proteomes" id="UP001596201">
    <property type="component" value="Unassembled WGS sequence"/>
</dbReference>
<dbReference type="Pfam" id="PF01694">
    <property type="entry name" value="Rhomboid"/>
    <property type="match status" value="1"/>
</dbReference>
<evidence type="ECO:0000256" key="9">
    <source>
        <dbReference type="ARBA" id="ARBA00023136"/>
    </source>
</evidence>
<feature type="transmembrane region" description="Helical" evidence="10">
    <location>
        <begin position="171"/>
        <end position="193"/>
    </location>
</feature>
<evidence type="ECO:0000256" key="6">
    <source>
        <dbReference type="ARBA" id="ARBA00022801"/>
    </source>
</evidence>
<dbReference type="InterPro" id="IPR022764">
    <property type="entry name" value="Peptidase_S54_rhomboid_dom"/>
</dbReference>
<dbReference type="InterPro" id="IPR035952">
    <property type="entry name" value="Rhomboid-like_sf"/>
</dbReference>
<name>A0ABD5R9J3_9EURY</name>
<comment type="similarity">
    <text evidence="2">Belongs to the peptidase S54 family.</text>
</comment>
<evidence type="ECO:0000256" key="4">
    <source>
        <dbReference type="ARBA" id="ARBA00022723"/>
    </source>
</evidence>
<organism evidence="12 13">
    <name type="scientific">Salinirubrum litoreum</name>
    <dbReference type="NCBI Taxonomy" id="1126234"/>
    <lineage>
        <taxon>Archaea</taxon>
        <taxon>Methanobacteriati</taxon>
        <taxon>Methanobacteriota</taxon>
        <taxon>Stenosarchaea group</taxon>
        <taxon>Halobacteria</taxon>
        <taxon>Halobacteriales</taxon>
        <taxon>Haloferacaceae</taxon>
        <taxon>Salinirubrum</taxon>
    </lineage>
</organism>
<comment type="caution">
    <text evidence="12">The sequence shown here is derived from an EMBL/GenBank/DDBJ whole genome shotgun (WGS) entry which is preliminary data.</text>
</comment>
<evidence type="ECO:0000256" key="1">
    <source>
        <dbReference type="ARBA" id="ARBA00004141"/>
    </source>
</evidence>
<protein>
    <submittedName>
        <fullName evidence="12">Rhomboid family intramembrane serine protease</fullName>
        <ecNumber evidence="12">3.4.21.105</ecNumber>
    </submittedName>
</protein>
<dbReference type="SMART" id="SM00154">
    <property type="entry name" value="ZnF_AN1"/>
    <property type="match status" value="1"/>
</dbReference>
<feature type="transmembrane region" description="Helical" evidence="10">
    <location>
        <begin position="258"/>
        <end position="278"/>
    </location>
</feature>
<dbReference type="GO" id="GO:0008233">
    <property type="term" value="F:peptidase activity"/>
    <property type="evidence" value="ECO:0007669"/>
    <property type="project" value="UniProtKB-KW"/>
</dbReference>
<keyword evidence="13" id="KW-1185">Reference proteome</keyword>
<dbReference type="RefSeq" id="WP_227228027.1">
    <property type="nucleotide sequence ID" value="NZ_JAJCVJ010000001.1"/>
</dbReference>
<keyword evidence="8 10" id="KW-1133">Transmembrane helix</keyword>
<dbReference type="GO" id="GO:0008270">
    <property type="term" value="F:zinc ion binding"/>
    <property type="evidence" value="ECO:0007669"/>
    <property type="project" value="UniProtKB-KW"/>
</dbReference>
<keyword evidence="3 10" id="KW-0812">Transmembrane</keyword>
<keyword evidence="7" id="KW-0862">Zinc</keyword>
<evidence type="ECO:0000256" key="2">
    <source>
        <dbReference type="ARBA" id="ARBA00009045"/>
    </source>
</evidence>
<feature type="domain" description="AN1-type" evidence="11">
    <location>
        <begin position="1"/>
        <end position="44"/>
    </location>
</feature>
<dbReference type="InterPro" id="IPR000058">
    <property type="entry name" value="Znf_AN1"/>
</dbReference>
<dbReference type="PANTHER" id="PTHR43731">
    <property type="entry name" value="RHOMBOID PROTEASE"/>
    <property type="match status" value="1"/>
</dbReference>
<dbReference type="EC" id="3.4.21.105" evidence="12"/>
<feature type="transmembrane region" description="Helical" evidence="10">
    <location>
        <begin position="86"/>
        <end position="110"/>
    </location>
</feature>
<evidence type="ECO:0000259" key="11">
    <source>
        <dbReference type="PROSITE" id="PS51039"/>
    </source>
</evidence>
<keyword evidence="6 12" id="KW-0378">Hydrolase</keyword>
<evidence type="ECO:0000256" key="3">
    <source>
        <dbReference type="ARBA" id="ARBA00022692"/>
    </source>
</evidence>
<comment type="subcellular location">
    <subcellularLocation>
        <location evidence="1">Membrane</location>
        <topology evidence="1">Multi-pass membrane protein</topology>
    </subcellularLocation>
</comment>
<dbReference type="Gene3D" id="1.20.1540.10">
    <property type="entry name" value="Rhomboid-like"/>
    <property type="match status" value="1"/>
</dbReference>
<dbReference type="Gene3D" id="4.10.1110.10">
    <property type="entry name" value="AN1-like Zinc finger"/>
    <property type="match status" value="1"/>
</dbReference>
<evidence type="ECO:0000256" key="7">
    <source>
        <dbReference type="ARBA" id="ARBA00022833"/>
    </source>
</evidence>
<proteinExistence type="inferred from homology"/>
<keyword evidence="4" id="KW-0479">Metal-binding</keyword>
<dbReference type="InterPro" id="IPR035896">
    <property type="entry name" value="AN1-like_Znf"/>
</dbReference>
<sequence>MAECDVCGSHEELPYQCRRCGNTFCAEHRLPENHECPGLNQWNDPSGVFDSGFDDSVDNRGGGGSLTDRITGTGGVMGYFRGNVTFLFLGLMWITFLLQYFVFPFLLGAQPTSGLWNTVFVLSPQNPTPAYAWTWLTSIFSHGGFVHIGINSIVLYFFGPVVERRLGSKRFAALFLVAGAFAGFAQLGVGAALGEFVPGVLGASGAIMALMGVLTVLNPGMRVYLYFIIPMPLWVLTIGFAGFSVLAGLGYLGGVGSLGGGGVAHFAHLGGLVIGLVYGERVKGEARAPENLRFGNQRGGGRGPF</sequence>
<gene>
    <name evidence="12" type="ORF">ACFPJ5_06755</name>
</gene>
<dbReference type="Pfam" id="PF01428">
    <property type="entry name" value="zf-AN1"/>
    <property type="match status" value="1"/>
</dbReference>
<dbReference type="EMBL" id="JBHSKX010000001">
    <property type="protein sequence ID" value="MFC5366634.1"/>
    <property type="molecule type" value="Genomic_DNA"/>
</dbReference>
<feature type="transmembrane region" description="Helical" evidence="10">
    <location>
        <begin position="130"/>
        <end position="159"/>
    </location>
</feature>
<feature type="transmembrane region" description="Helical" evidence="10">
    <location>
        <begin position="199"/>
        <end position="217"/>
    </location>
</feature>
<dbReference type="SUPFAM" id="SSF144091">
    <property type="entry name" value="Rhomboid-like"/>
    <property type="match status" value="1"/>
</dbReference>
<dbReference type="SUPFAM" id="SSF118310">
    <property type="entry name" value="AN1-like Zinc finger"/>
    <property type="match status" value="1"/>
</dbReference>
<feature type="transmembrane region" description="Helical" evidence="10">
    <location>
        <begin position="224"/>
        <end position="252"/>
    </location>
</feature>
<keyword evidence="9 10" id="KW-0472">Membrane</keyword>
<dbReference type="InterPro" id="IPR050925">
    <property type="entry name" value="Rhomboid_protease_S54"/>
</dbReference>
<accession>A0ABD5R9J3</accession>
<dbReference type="GO" id="GO:0016020">
    <property type="term" value="C:membrane"/>
    <property type="evidence" value="ECO:0007669"/>
    <property type="project" value="UniProtKB-SubCell"/>
</dbReference>
<evidence type="ECO:0000313" key="13">
    <source>
        <dbReference type="Proteomes" id="UP001596201"/>
    </source>
</evidence>
<dbReference type="PROSITE" id="PS51039">
    <property type="entry name" value="ZF_AN1"/>
    <property type="match status" value="1"/>
</dbReference>
<keyword evidence="5" id="KW-0863">Zinc-finger</keyword>
<reference evidence="12 13" key="1">
    <citation type="journal article" date="2019" name="Int. J. Syst. Evol. Microbiol.">
        <title>The Global Catalogue of Microorganisms (GCM) 10K type strain sequencing project: providing services to taxonomists for standard genome sequencing and annotation.</title>
        <authorList>
            <consortium name="The Broad Institute Genomics Platform"/>
            <consortium name="The Broad Institute Genome Sequencing Center for Infectious Disease"/>
            <person name="Wu L."/>
            <person name="Ma J."/>
        </authorList>
    </citation>
    <scope>NUCLEOTIDE SEQUENCE [LARGE SCALE GENOMIC DNA]</scope>
    <source>
        <strain evidence="12 13">CGMCC 1.12237</strain>
    </source>
</reference>
<evidence type="ECO:0000256" key="10">
    <source>
        <dbReference type="SAM" id="Phobius"/>
    </source>
</evidence>
<dbReference type="PANTHER" id="PTHR43731:SF14">
    <property type="entry name" value="PRESENILIN-ASSOCIATED RHOMBOID-LIKE PROTEIN, MITOCHONDRIAL"/>
    <property type="match status" value="1"/>
</dbReference>
<dbReference type="AlphaFoldDB" id="A0ABD5R9J3"/>
<keyword evidence="12" id="KW-0645">Protease</keyword>